<evidence type="ECO:0000259" key="3">
    <source>
        <dbReference type="Pfam" id="PF00294"/>
    </source>
</evidence>
<dbReference type="Gene3D" id="1.10.10.10">
    <property type="entry name" value="Winged helix-like DNA-binding domain superfamily/Winged helix DNA-binding domain"/>
    <property type="match status" value="1"/>
</dbReference>
<sequence>MVQSDQDVNPTAKAGTQSLQDLSAQERAVLDMIIANPFVGQQQIADALGLARSTVAAHIVQLTQKGFVLGRGYYLPVSKRIVCIGGAVFDRKYHAHAPLISETSNPVSGYRSHGGVARNVTENLARLGVNIGFVSILGDDETGRAILDNLRLLGVDVSRAIVTNEAPTAEYAAILGPDNELALGIADMGIFDLLKPEMLETVWPQLASADWVFADCNLPQATLEALLAKKSGSRFRLAVDTVSAPKALRLPQDLSGVDLLFLNLDEAHSLLRHPAGTPRLSADQAISALRERGVAKIVMTMGAAGVHIGDENGIRHIASVPAQPVDITGAGDALISGTLYCLLDQKPLPEAVRTGTLLATLTTESDASVHPDLSAQFLEAHRHRISE</sequence>
<dbReference type="InterPro" id="IPR002173">
    <property type="entry name" value="Carboh/pur_kinase_PfkB_CS"/>
</dbReference>
<name>A0A366E6T5_9HYPH</name>
<evidence type="ECO:0000256" key="1">
    <source>
        <dbReference type="ARBA" id="ARBA00022679"/>
    </source>
</evidence>
<dbReference type="EMBL" id="QNRH01000002">
    <property type="protein sequence ID" value="RBO97499.1"/>
    <property type="molecule type" value="Genomic_DNA"/>
</dbReference>
<dbReference type="Pfam" id="PF13412">
    <property type="entry name" value="HTH_24"/>
    <property type="match status" value="1"/>
</dbReference>
<keyword evidence="2 4" id="KW-0418">Kinase</keyword>
<evidence type="ECO:0000313" key="5">
    <source>
        <dbReference type="Proteomes" id="UP000252893"/>
    </source>
</evidence>
<organism evidence="4 5">
    <name type="scientific">Pseudochrobactrum asaccharolyticum</name>
    <dbReference type="NCBI Taxonomy" id="354351"/>
    <lineage>
        <taxon>Bacteria</taxon>
        <taxon>Pseudomonadati</taxon>
        <taxon>Pseudomonadota</taxon>
        <taxon>Alphaproteobacteria</taxon>
        <taxon>Hyphomicrobiales</taxon>
        <taxon>Brucellaceae</taxon>
        <taxon>Pseudochrobactrum</taxon>
    </lineage>
</organism>
<dbReference type="InterPro" id="IPR036388">
    <property type="entry name" value="WH-like_DNA-bd_sf"/>
</dbReference>
<keyword evidence="5" id="KW-1185">Reference proteome</keyword>
<dbReference type="InterPro" id="IPR036390">
    <property type="entry name" value="WH_DNA-bd_sf"/>
</dbReference>
<feature type="domain" description="Carbohydrate kinase PfkB" evidence="3">
    <location>
        <begin position="79"/>
        <end position="366"/>
    </location>
</feature>
<dbReference type="InterPro" id="IPR029056">
    <property type="entry name" value="Ribokinase-like"/>
</dbReference>
<evidence type="ECO:0000256" key="2">
    <source>
        <dbReference type="ARBA" id="ARBA00022777"/>
    </source>
</evidence>
<dbReference type="PROSITE" id="PS00583">
    <property type="entry name" value="PFKB_KINASES_1"/>
    <property type="match status" value="1"/>
</dbReference>
<dbReference type="SUPFAM" id="SSF46785">
    <property type="entry name" value="Winged helix' DNA-binding domain"/>
    <property type="match status" value="1"/>
</dbReference>
<evidence type="ECO:0000313" key="4">
    <source>
        <dbReference type="EMBL" id="RBO97499.1"/>
    </source>
</evidence>
<dbReference type="Proteomes" id="UP000252893">
    <property type="component" value="Unassembled WGS sequence"/>
</dbReference>
<gene>
    <name evidence="4" type="ORF">DFR47_102281</name>
</gene>
<dbReference type="Pfam" id="PF00294">
    <property type="entry name" value="PfkB"/>
    <property type="match status" value="1"/>
</dbReference>
<dbReference type="CDD" id="cd01941">
    <property type="entry name" value="YeiC_kinase_like"/>
    <property type="match status" value="1"/>
</dbReference>
<accession>A0A366E6T5</accession>
<dbReference type="RefSeq" id="WP_245416467.1">
    <property type="nucleotide sequence ID" value="NZ_JBHEEG010000002.1"/>
</dbReference>
<proteinExistence type="predicted"/>
<dbReference type="PANTHER" id="PTHR10584:SF166">
    <property type="entry name" value="RIBOKINASE"/>
    <property type="match status" value="1"/>
</dbReference>
<keyword evidence="1" id="KW-0808">Transferase</keyword>
<dbReference type="SUPFAM" id="SSF53613">
    <property type="entry name" value="Ribokinase-like"/>
    <property type="match status" value="1"/>
</dbReference>
<comment type="caution">
    <text evidence="4">The sequence shown here is derived from an EMBL/GenBank/DDBJ whole genome shotgun (WGS) entry which is preliminary data.</text>
</comment>
<dbReference type="AlphaFoldDB" id="A0A366E6T5"/>
<dbReference type="InterPro" id="IPR011611">
    <property type="entry name" value="PfkB_dom"/>
</dbReference>
<dbReference type="GO" id="GO:0016301">
    <property type="term" value="F:kinase activity"/>
    <property type="evidence" value="ECO:0007669"/>
    <property type="project" value="UniProtKB-KW"/>
</dbReference>
<dbReference type="Gene3D" id="3.40.1190.20">
    <property type="match status" value="1"/>
</dbReference>
<protein>
    <submittedName>
        <fullName evidence="4">Pseudouridine kinase</fullName>
    </submittedName>
</protein>
<dbReference type="PANTHER" id="PTHR10584">
    <property type="entry name" value="SUGAR KINASE"/>
    <property type="match status" value="1"/>
</dbReference>
<reference evidence="4 5" key="1">
    <citation type="submission" date="2018-06" db="EMBL/GenBank/DDBJ databases">
        <title>Genomic Encyclopedia of Type Strains, Phase IV (KMG-IV): sequencing the most valuable type-strain genomes for metagenomic binning, comparative biology and taxonomic classification.</title>
        <authorList>
            <person name="Goeker M."/>
        </authorList>
    </citation>
    <scope>NUCLEOTIDE SEQUENCE [LARGE SCALE GENOMIC DNA]</scope>
    <source>
        <strain evidence="4 5">DSM 25619</strain>
    </source>
</reference>